<dbReference type="RefSeq" id="XP_051444998.1">
    <property type="nucleotide sequence ID" value="XM_051588669.1"/>
</dbReference>
<keyword evidence="2" id="KW-1185">Reference proteome</keyword>
<dbReference type="AlphaFoldDB" id="A0AAD5EB41"/>
<dbReference type="EMBL" id="MU620915">
    <property type="protein sequence ID" value="KAI8579994.1"/>
    <property type="molecule type" value="Genomic_DNA"/>
</dbReference>
<accession>A0AAD5EB41</accession>
<organism evidence="1 2">
    <name type="scientific">Umbelopsis ramanniana AG</name>
    <dbReference type="NCBI Taxonomy" id="1314678"/>
    <lineage>
        <taxon>Eukaryota</taxon>
        <taxon>Fungi</taxon>
        <taxon>Fungi incertae sedis</taxon>
        <taxon>Mucoromycota</taxon>
        <taxon>Mucoromycotina</taxon>
        <taxon>Umbelopsidomycetes</taxon>
        <taxon>Umbelopsidales</taxon>
        <taxon>Umbelopsidaceae</taxon>
        <taxon>Umbelopsis</taxon>
    </lineage>
</organism>
<comment type="caution">
    <text evidence="1">The sequence shown here is derived from an EMBL/GenBank/DDBJ whole genome shotgun (WGS) entry which is preliminary data.</text>
</comment>
<reference evidence="1" key="1">
    <citation type="submission" date="2021-06" db="EMBL/GenBank/DDBJ databases">
        <authorList>
            <consortium name="DOE Joint Genome Institute"/>
            <person name="Mondo S.J."/>
            <person name="Amses K.R."/>
            <person name="Simmons D.R."/>
            <person name="Longcore J.E."/>
            <person name="Seto K."/>
            <person name="Alves G.H."/>
            <person name="Bonds A.E."/>
            <person name="Quandt C.A."/>
            <person name="Davis W.J."/>
            <person name="Chang Y."/>
            <person name="Letcher P.M."/>
            <person name="Powell M.J."/>
            <person name="Kuo A."/>
            <person name="Labutti K."/>
            <person name="Pangilinan J."/>
            <person name="Andreopoulos W."/>
            <person name="Tritt A."/>
            <person name="Riley R."/>
            <person name="Hundley H."/>
            <person name="Johnson J."/>
            <person name="Lipzen A."/>
            <person name="Barry K."/>
            <person name="Berbee M.L."/>
            <person name="Buchler N.E."/>
            <person name="Grigoriev I.V."/>
            <person name="Spatafora J.W."/>
            <person name="Stajich J.E."/>
            <person name="James T.Y."/>
        </authorList>
    </citation>
    <scope>NUCLEOTIDE SEQUENCE</scope>
    <source>
        <strain evidence="1">AG</strain>
    </source>
</reference>
<gene>
    <name evidence="1" type="ORF">K450DRAFT_238844</name>
</gene>
<dbReference type="Proteomes" id="UP001206595">
    <property type="component" value="Unassembled WGS sequence"/>
</dbReference>
<dbReference type="GeneID" id="75914014"/>
<reference evidence="1" key="2">
    <citation type="journal article" date="2022" name="Proc. Natl. Acad. Sci. U.S.A.">
        <title>Diploid-dominant life cycles characterize the early evolution of Fungi.</title>
        <authorList>
            <person name="Amses K.R."/>
            <person name="Simmons D.R."/>
            <person name="Longcore J.E."/>
            <person name="Mondo S.J."/>
            <person name="Seto K."/>
            <person name="Jeronimo G.H."/>
            <person name="Bonds A.E."/>
            <person name="Quandt C.A."/>
            <person name="Davis W.J."/>
            <person name="Chang Y."/>
            <person name="Federici B.A."/>
            <person name="Kuo A."/>
            <person name="LaButti K."/>
            <person name="Pangilinan J."/>
            <person name="Andreopoulos W."/>
            <person name="Tritt A."/>
            <person name="Riley R."/>
            <person name="Hundley H."/>
            <person name="Johnson J."/>
            <person name="Lipzen A."/>
            <person name="Barry K."/>
            <person name="Lang B.F."/>
            <person name="Cuomo C.A."/>
            <person name="Buchler N.E."/>
            <person name="Grigoriev I.V."/>
            <person name="Spatafora J.W."/>
            <person name="Stajich J.E."/>
            <person name="James T.Y."/>
        </authorList>
    </citation>
    <scope>NUCLEOTIDE SEQUENCE</scope>
    <source>
        <strain evidence="1">AG</strain>
    </source>
</reference>
<evidence type="ECO:0000313" key="2">
    <source>
        <dbReference type="Proteomes" id="UP001206595"/>
    </source>
</evidence>
<sequence>MLISSGECLTLSSIRLLPWIADLSVWCKSYSKVYAICFYDKNTQLGYNELLDVDCKEILHFMLAFNK</sequence>
<evidence type="ECO:0000313" key="1">
    <source>
        <dbReference type="EMBL" id="KAI8579994.1"/>
    </source>
</evidence>
<protein>
    <submittedName>
        <fullName evidence="1">Uncharacterized protein</fullName>
    </submittedName>
</protein>
<name>A0AAD5EB41_UMBRA</name>
<proteinExistence type="predicted"/>